<evidence type="ECO:0000313" key="4">
    <source>
        <dbReference type="Proteomes" id="UP000321926"/>
    </source>
</evidence>
<evidence type="ECO:0000313" key="3">
    <source>
        <dbReference type="EMBL" id="TXK46764.1"/>
    </source>
</evidence>
<accession>A0A5C8KBC1</accession>
<dbReference type="RefSeq" id="WP_147921704.1">
    <property type="nucleotide sequence ID" value="NZ_VRTY01000033.1"/>
</dbReference>
<keyword evidence="3" id="KW-0436">Ligase</keyword>
<feature type="transmembrane region" description="Helical" evidence="2">
    <location>
        <begin position="328"/>
        <end position="351"/>
    </location>
</feature>
<evidence type="ECO:0000256" key="2">
    <source>
        <dbReference type="SAM" id="Phobius"/>
    </source>
</evidence>
<name>A0A5C8KBC1_9BACT</name>
<dbReference type="GO" id="GO:0016874">
    <property type="term" value="F:ligase activity"/>
    <property type="evidence" value="ECO:0007669"/>
    <property type="project" value="UniProtKB-KW"/>
</dbReference>
<feature type="transmembrane region" description="Helical" evidence="2">
    <location>
        <begin position="189"/>
        <end position="208"/>
    </location>
</feature>
<dbReference type="Proteomes" id="UP000321926">
    <property type="component" value="Unassembled WGS sequence"/>
</dbReference>
<protein>
    <submittedName>
        <fullName evidence="3">O-antigen ligase family protein</fullName>
    </submittedName>
</protein>
<dbReference type="EMBL" id="VRTY01000033">
    <property type="protein sequence ID" value="TXK46764.1"/>
    <property type="molecule type" value="Genomic_DNA"/>
</dbReference>
<feature type="transmembrane region" description="Helical" evidence="2">
    <location>
        <begin position="129"/>
        <end position="149"/>
    </location>
</feature>
<proteinExistence type="predicted"/>
<organism evidence="3 4">
    <name type="scientific">Pontibacter qinzhouensis</name>
    <dbReference type="NCBI Taxonomy" id="2603253"/>
    <lineage>
        <taxon>Bacteria</taxon>
        <taxon>Pseudomonadati</taxon>
        <taxon>Bacteroidota</taxon>
        <taxon>Cytophagia</taxon>
        <taxon>Cytophagales</taxon>
        <taxon>Hymenobacteraceae</taxon>
        <taxon>Pontibacter</taxon>
    </lineage>
</organism>
<feature type="region of interest" description="Disordered" evidence="1">
    <location>
        <begin position="402"/>
        <end position="431"/>
    </location>
</feature>
<keyword evidence="4" id="KW-1185">Reference proteome</keyword>
<feature type="transmembrane region" description="Helical" evidence="2">
    <location>
        <begin position="236"/>
        <end position="254"/>
    </location>
</feature>
<feature type="transmembrane region" description="Helical" evidence="2">
    <location>
        <begin position="161"/>
        <end position="182"/>
    </location>
</feature>
<feature type="transmembrane region" description="Helical" evidence="2">
    <location>
        <begin position="363"/>
        <end position="382"/>
    </location>
</feature>
<feature type="transmembrane region" description="Helical" evidence="2">
    <location>
        <begin position="74"/>
        <end position="91"/>
    </location>
</feature>
<feature type="transmembrane region" description="Helical" evidence="2">
    <location>
        <begin position="45"/>
        <end position="62"/>
    </location>
</feature>
<keyword evidence="2" id="KW-0472">Membrane</keyword>
<feature type="transmembrane region" description="Helical" evidence="2">
    <location>
        <begin position="97"/>
        <end position="117"/>
    </location>
</feature>
<comment type="caution">
    <text evidence="3">The sequence shown here is derived from an EMBL/GenBank/DDBJ whole genome shotgun (WGS) entry which is preliminary data.</text>
</comment>
<sequence>MLLFILALLLAVAFFYDIKHKFIYALVIFFVLFDMVDGFYKDDKIYAAIRYFVPLSMILVYVFRFKPFKKSDSVFLMLVVYLLLLWIYNAGDIIISSRYLLGLITALLMIPVGRYIGERYDFISEFEPYNRFLLICIPVYVVLANKFNIGQSYTEAFTTGFLITSRMYIVPIVVFLAIHYAVSNKDKSILLKLNDLAFILLNVCILLINTRRTALGMLAGAIIIYALLNRQLLFKMVLFLFLVTAALIFSYPLYEDRLTTQLERRERIQNIETYEEEGRYLETLYIIQYHQSKDNIPEFLFGVKLFDTHEFGRKYFGTDRPIHSDLNMLFYSTGVVGLLLFFIFFVHYFLLGNTAISDKNKKLYYPLLVMFLIILLPGRFIGTTTFAPFLMLLLATLKHGEDAEEEQEEEPLKQEADKNTPEFERKTMISS</sequence>
<feature type="compositionally biased region" description="Basic and acidic residues" evidence="1">
    <location>
        <begin position="410"/>
        <end position="431"/>
    </location>
</feature>
<dbReference type="OrthoDB" id="833659at2"/>
<keyword evidence="2" id="KW-0812">Transmembrane</keyword>
<evidence type="ECO:0000256" key="1">
    <source>
        <dbReference type="SAM" id="MobiDB-lite"/>
    </source>
</evidence>
<reference evidence="3 4" key="1">
    <citation type="submission" date="2019-08" db="EMBL/GenBank/DDBJ databases">
        <authorList>
            <person name="Shi S."/>
        </authorList>
    </citation>
    <scope>NUCLEOTIDE SEQUENCE [LARGE SCALE GENOMIC DNA]</scope>
    <source>
        <strain evidence="3 4">GY10130</strain>
    </source>
</reference>
<dbReference type="AlphaFoldDB" id="A0A5C8KBC1"/>
<gene>
    <name evidence="3" type="ORF">FVR03_10505</name>
</gene>
<keyword evidence="2" id="KW-1133">Transmembrane helix</keyword>